<dbReference type="RefSeq" id="WP_010636991.1">
    <property type="nucleotide sequence ID" value="NZ_JABBDT010000092.1"/>
</dbReference>
<comment type="caution">
    <text evidence="3">The sequence shown here is derived from an EMBL/GenBank/DDBJ whole genome shotgun (WGS) entry which is preliminary data.</text>
</comment>
<dbReference type="PIRSF" id="PIRSF028408">
    <property type="entry name" value="UCP028408"/>
    <property type="match status" value="1"/>
</dbReference>
<proteinExistence type="predicted"/>
<dbReference type="OrthoDB" id="322908at2"/>
<evidence type="ECO:0008006" key="5">
    <source>
        <dbReference type="Google" id="ProtNLM"/>
    </source>
</evidence>
<feature type="domain" description="DUF3322" evidence="2">
    <location>
        <begin position="6"/>
        <end position="186"/>
    </location>
</feature>
<gene>
    <name evidence="3" type="ORF">A6M23_12355</name>
</gene>
<reference evidence="3" key="1">
    <citation type="journal article" date="2016" name="Int. J. Mol. Sci.">
        <title>Comparative genomics of the extreme acidophile Acidithiobacillus thiooxidans reveals intraspecific divergence and niche adaptation.</title>
        <authorList>
            <person name="Zhang X."/>
            <person name="Feng X."/>
            <person name="Tao J."/>
            <person name="Ma L."/>
            <person name="Xiao Y."/>
            <person name="Liang Y."/>
            <person name="Liu X."/>
            <person name="Yin H."/>
        </authorList>
    </citation>
    <scope>NUCLEOTIDE SEQUENCE [LARGE SCALE GENOMIC DNA]</scope>
    <source>
        <strain evidence="3">DXS-W</strain>
    </source>
</reference>
<dbReference type="EMBL" id="LWRY01000142">
    <property type="protein sequence ID" value="OCX71207.1"/>
    <property type="molecule type" value="Genomic_DNA"/>
</dbReference>
<dbReference type="InterPro" id="IPR014544">
    <property type="entry name" value="UCP028408"/>
</dbReference>
<dbReference type="InterPro" id="IPR024534">
    <property type="entry name" value="JetD_C"/>
</dbReference>
<accession>A0A1C2I5L4</accession>
<organism evidence="3 4">
    <name type="scientific">Acidithiobacillus thiooxidans</name>
    <name type="common">Thiobacillus thiooxidans</name>
    <dbReference type="NCBI Taxonomy" id="930"/>
    <lineage>
        <taxon>Bacteria</taxon>
        <taxon>Pseudomonadati</taxon>
        <taxon>Pseudomonadota</taxon>
        <taxon>Acidithiobacillia</taxon>
        <taxon>Acidithiobacillales</taxon>
        <taxon>Acidithiobacillaceae</taxon>
        <taxon>Acidithiobacillus</taxon>
    </lineage>
</organism>
<dbReference type="Pfam" id="PF11795">
    <property type="entry name" value="DUF3322"/>
    <property type="match status" value="1"/>
</dbReference>
<dbReference type="Proteomes" id="UP000095008">
    <property type="component" value="Unassembled WGS sequence"/>
</dbReference>
<feature type="domain" description="Wadjet protein JetD C-terminal" evidence="1">
    <location>
        <begin position="209"/>
        <end position="386"/>
    </location>
</feature>
<dbReference type="AlphaFoldDB" id="A0A1C2I5L4"/>
<evidence type="ECO:0000313" key="4">
    <source>
        <dbReference type="Proteomes" id="UP000095008"/>
    </source>
</evidence>
<evidence type="ECO:0000259" key="2">
    <source>
        <dbReference type="Pfam" id="PF11795"/>
    </source>
</evidence>
<evidence type="ECO:0000259" key="1">
    <source>
        <dbReference type="Pfam" id="PF09983"/>
    </source>
</evidence>
<keyword evidence="4" id="KW-1185">Reference proteome</keyword>
<sequence>MTWTDPQQLKKQLMRLWERGELLRDAVTGRERFPLRLALKTPNSADITNHFEAVRAWATELASTKFVRVEWQALRHHVQGTQNLPACVWVETLEDALNCLGKRKDWNCFIEQVSVTRQTHPALLPWLERRPLQALALSTDWPRLLAVVTWLAEHPRPGIYLRQVDLPNVHSKFIENHRGVLTELLDLTLPVNVVDVSKTGISQFAARYGFLEKSTRIRFRVLDPRICILPGLSSPDVTLDADSFSRLDLAVQRVFITENETNFLVFPPMHHAIVIFGAGYGWDALARSHWLNNCKIHYWGDIDTHGFGILDQLRGHFDHVDSFLMDRATLDAHAALWGCEDKPLRIDLHRLTSAEQSLYDDLRDAHIRPGLRLEQEHIGFQWLTDHLQQLDEMTTPNPGISPDQY</sequence>
<protein>
    <recommendedName>
        <fullName evidence="5">Wadjet protein JetD C-terminal domain-containing protein</fullName>
    </recommendedName>
</protein>
<dbReference type="InterPro" id="IPR024537">
    <property type="entry name" value="DUF3322"/>
</dbReference>
<dbReference type="Pfam" id="PF09983">
    <property type="entry name" value="JetD_C"/>
    <property type="match status" value="1"/>
</dbReference>
<name>A0A1C2I5L4_ACITH</name>
<evidence type="ECO:0000313" key="3">
    <source>
        <dbReference type="EMBL" id="OCX71207.1"/>
    </source>
</evidence>